<dbReference type="InterPro" id="IPR047726">
    <property type="entry name" value="CsgH_dom"/>
</dbReference>
<protein>
    <recommendedName>
        <fullName evidence="1">CsgH-like domain-containing protein</fullName>
    </recommendedName>
</protein>
<evidence type="ECO:0000259" key="1">
    <source>
        <dbReference type="Pfam" id="PF21112"/>
    </source>
</evidence>
<evidence type="ECO:0000313" key="3">
    <source>
        <dbReference type="Proteomes" id="UP000318681"/>
    </source>
</evidence>
<gene>
    <name evidence="2" type="ORF">FOY91_18100</name>
</gene>
<dbReference type="InterPro" id="IPR053722">
    <property type="entry name" value="Curli_assembly_CsgC/AgfC"/>
</dbReference>
<name>A0A558QUQ2_9SPHN</name>
<organism evidence="2 3">
    <name type="scientific">Alterirhizorhabdus solaris</name>
    <dbReference type="NCBI Taxonomy" id="2529389"/>
    <lineage>
        <taxon>Bacteria</taxon>
        <taxon>Pseudomonadati</taxon>
        <taxon>Pseudomonadota</taxon>
        <taxon>Alphaproteobacteria</taxon>
        <taxon>Sphingomonadales</taxon>
        <taxon>Rhizorhabdaceae</taxon>
        <taxon>Alterirhizorhabdus</taxon>
    </lineage>
</organism>
<dbReference type="Pfam" id="PF21112">
    <property type="entry name" value="CsgH"/>
    <property type="match status" value="1"/>
</dbReference>
<dbReference type="EMBL" id="VNIM01000105">
    <property type="protein sequence ID" value="TVV70881.1"/>
    <property type="molecule type" value="Genomic_DNA"/>
</dbReference>
<proteinExistence type="predicted"/>
<dbReference type="RefSeq" id="WP_145154938.1">
    <property type="nucleotide sequence ID" value="NZ_VNIM01000105.1"/>
</dbReference>
<accession>A0A558QUQ2</accession>
<dbReference type="NCBIfam" id="NF041112">
    <property type="entry name" value="chap_CsgH_alph"/>
    <property type="match status" value="1"/>
</dbReference>
<feature type="domain" description="CsgH-like" evidence="1">
    <location>
        <begin position="28"/>
        <end position="99"/>
    </location>
</feature>
<keyword evidence="3" id="KW-1185">Reference proteome</keyword>
<dbReference type="InterPro" id="IPR048632">
    <property type="entry name" value="CsgH-like"/>
</dbReference>
<evidence type="ECO:0000313" key="2">
    <source>
        <dbReference type="EMBL" id="TVV70881.1"/>
    </source>
</evidence>
<dbReference type="Gene3D" id="2.60.40.2420">
    <property type="match status" value="1"/>
</dbReference>
<reference evidence="2 3" key="1">
    <citation type="submission" date="2019-07" db="EMBL/GenBank/DDBJ databases">
        <title>Sphingomonas solaris sp. nov., isolated from a solar panel from Boston, Massachusetts.</title>
        <authorList>
            <person name="Tanner K."/>
            <person name="Pascual J."/>
            <person name="Mancuso C."/>
            <person name="Pereto J."/>
            <person name="Khalil A."/>
            <person name="Vilanova C."/>
        </authorList>
    </citation>
    <scope>NUCLEOTIDE SEQUENCE [LARGE SCALE GENOMIC DNA]</scope>
    <source>
        <strain evidence="2 3">R4DWN</strain>
    </source>
</reference>
<dbReference type="AlphaFoldDB" id="A0A558QUQ2"/>
<dbReference type="Proteomes" id="UP000318681">
    <property type="component" value="Unassembled WGS sequence"/>
</dbReference>
<comment type="caution">
    <text evidence="2">The sequence shown here is derived from an EMBL/GenBank/DDBJ whole genome shotgun (WGS) entry which is preliminary data.</text>
</comment>
<sequence length="114" mass="11429">MTSGIALMLAALAGVPQPAPINLVVREEGGMVRLTVVGLATTPYHAHYTLEVAGQGPGGINRTSQGGAATLRPGTPATLLTVALGGGGAGRWTATLVVTPDKGAPYRQERGSKG</sequence>